<evidence type="ECO:0000256" key="1">
    <source>
        <dbReference type="SAM" id="Phobius"/>
    </source>
</evidence>
<proteinExistence type="predicted"/>
<name>A0A367IZ79_RHIST</name>
<accession>A0A367IZ79</accession>
<dbReference type="Proteomes" id="UP000253551">
    <property type="component" value="Unassembled WGS sequence"/>
</dbReference>
<dbReference type="EMBL" id="PJQM01004902">
    <property type="protein sequence ID" value="RCH82987.1"/>
    <property type="molecule type" value="Genomic_DNA"/>
</dbReference>
<reference evidence="2 3" key="1">
    <citation type="journal article" date="2018" name="G3 (Bethesda)">
        <title>Phylogenetic and Phylogenomic Definition of Rhizopus Species.</title>
        <authorList>
            <person name="Gryganskyi A.P."/>
            <person name="Golan J."/>
            <person name="Dolatabadi S."/>
            <person name="Mondo S."/>
            <person name="Robb S."/>
            <person name="Idnurm A."/>
            <person name="Muszewska A."/>
            <person name="Steczkiewicz K."/>
            <person name="Masonjones S."/>
            <person name="Liao H.L."/>
            <person name="Gajdeczka M.T."/>
            <person name="Anike F."/>
            <person name="Vuek A."/>
            <person name="Anishchenko I.M."/>
            <person name="Voigt K."/>
            <person name="de Hoog G.S."/>
            <person name="Smith M.E."/>
            <person name="Heitman J."/>
            <person name="Vilgalys R."/>
            <person name="Stajich J.E."/>
        </authorList>
    </citation>
    <scope>NUCLEOTIDE SEQUENCE [LARGE SCALE GENOMIC DNA]</scope>
    <source>
        <strain evidence="2 3">LSU 92-RS-03</strain>
    </source>
</reference>
<sequence>VIPLLQDAAATYRVGYKRSIVVLVLIISIDVYRCLVSDWLNRKYVMYGRVDISFLNQIKHKGKKLSASAKYMVDRKKNSSFAYFANFSFTFLAKQKVSLSVCTAVKKDEVIQAVIKILYPKQYTAL</sequence>
<protein>
    <submittedName>
        <fullName evidence="2">Uncharacterized protein</fullName>
    </submittedName>
</protein>
<feature type="non-terminal residue" evidence="2">
    <location>
        <position position="1"/>
    </location>
</feature>
<feature type="transmembrane region" description="Helical" evidence="1">
    <location>
        <begin position="20"/>
        <end position="40"/>
    </location>
</feature>
<keyword evidence="1" id="KW-1133">Transmembrane helix</keyword>
<evidence type="ECO:0000313" key="3">
    <source>
        <dbReference type="Proteomes" id="UP000253551"/>
    </source>
</evidence>
<dbReference type="AlphaFoldDB" id="A0A367IZ79"/>
<gene>
    <name evidence="2" type="ORF">CU098_004472</name>
</gene>
<comment type="caution">
    <text evidence="2">The sequence shown here is derived from an EMBL/GenBank/DDBJ whole genome shotgun (WGS) entry which is preliminary data.</text>
</comment>
<keyword evidence="3" id="KW-1185">Reference proteome</keyword>
<keyword evidence="1" id="KW-0472">Membrane</keyword>
<organism evidence="2 3">
    <name type="scientific">Rhizopus stolonifer</name>
    <name type="common">Rhizopus nigricans</name>
    <dbReference type="NCBI Taxonomy" id="4846"/>
    <lineage>
        <taxon>Eukaryota</taxon>
        <taxon>Fungi</taxon>
        <taxon>Fungi incertae sedis</taxon>
        <taxon>Mucoromycota</taxon>
        <taxon>Mucoromycotina</taxon>
        <taxon>Mucoromycetes</taxon>
        <taxon>Mucorales</taxon>
        <taxon>Mucorineae</taxon>
        <taxon>Rhizopodaceae</taxon>
        <taxon>Rhizopus</taxon>
    </lineage>
</organism>
<evidence type="ECO:0000313" key="2">
    <source>
        <dbReference type="EMBL" id="RCH82987.1"/>
    </source>
</evidence>
<keyword evidence="1" id="KW-0812">Transmembrane</keyword>